<dbReference type="PANTHER" id="PTHR11707:SF28">
    <property type="entry name" value="60 KDA LYSOPHOSPHOLIPASE"/>
    <property type="match status" value="1"/>
</dbReference>
<dbReference type="SUPFAM" id="SSF53774">
    <property type="entry name" value="Glutaminase/Asparaginase"/>
    <property type="match status" value="1"/>
</dbReference>
<dbReference type="PIRSF" id="PIRSF001220">
    <property type="entry name" value="L-ASNase_gatD"/>
    <property type="match status" value="1"/>
</dbReference>
<dbReference type="AlphaFoldDB" id="A0A2J8B1S4"/>
<feature type="domain" description="Asparaginase/glutaminase C-terminal" evidence="10">
    <location>
        <begin position="246"/>
        <end position="362"/>
    </location>
</feature>
<evidence type="ECO:0000256" key="1">
    <source>
        <dbReference type="ARBA" id="ARBA00010518"/>
    </source>
</evidence>
<comment type="similarity">
    <text evidence="1">Belongs to the asparaginase 1 family.</text>
</comment>
<dbReference type="Pfam" id="PF17763">
    <property type="entry name" value="Asparaginase_C"/>
    <property type="match status" value="1"/>
</dbReference>
<dbReference type="FunFam" id="3.40.50.1170:FF:000001">
    <property type="entry name" value="L-asparaginase 2"/>
    <property type="match status" value="1"/>
</dbReference>
<dbReference type="InterPro" id="IPR041725">
    <property type="entry name" value="L-asparaginase_I"/>
</dbReference>
<evidence type="ECO:0000259" key="9">
    <source>
        <dbReference type="Pfam" id="PF00710"/>
    </source>
</evidence>
<feature type="domain" description="L-asparaginase N-terminal" evidence="9">
    <location>
        <begin position="41"/>
        <end position="226"/>
    </location>
</feature>
<accession>A0A2J8B1S4</accession>
<dbReference type="PIRSF" id="PIRSF500176">
    <property type="entry name" value="L_ASNase"/>
    <property type="match status" value="1"/>
</dbReference>
<dbReference type="InterPro" id="IPR036152">
    <property type="entry name" value="Asp/glu_Ase-like_sf"/>
</dbReference>
<dbReference type="CDD" id="cd08963">
    <property type="entry name" value="L-asparaginase_I"/>
    <property type="match status" value="1"/>
</dbReference>
<dbReference type="InterPro" id="IPR027474">
    <property type="entry name" value="L-asparaginase_N"/>
</dbReference>
<evidence type="ECO:0000256" key="6">
    <source>
        <dbReference type="PIRSR" id="PIRSR001220-2"/>
    </source>
</evidence>
<evidence type="ECO:0000256" key="3">
    <source>
        <dbReference type="ARBA" id="ARBA00022801"/>
    </source>
</evidence>
<dbReference type="Gene3D" id="3.40.50.1170">
    <property type="entry name" value="L-asparaginase, N-terminal domain"/>
    <property type="match status" value="1"/>
</dbReference>
<dbReference type="InterPro" id="IPR020827">
    <property type="entry name" value="Asparaginase/glutaminase_AS1"/>
</dbReference>
<dbReference type="NCBIfam" id="TIGR00519">
    <property type="entry name" value="asnASE_I"/>
    <property type="match status" value="1"/>
</dbReference>
<dbReference type="RefSeq" id="WP_051821070.1">
    <property type="nucleotide sequence ID" value="NZ_NBZD01000002.1"/>
</dbReference>
<reference evidence="12" key="1">
    <citation type="submission" date="2017-04" db="EMBL/GenBank/DDBJ databases">
        <authorList>
            <person name="Bumgarner R.E."/>
            <person name="Fredricks D.N."/>
            <person name="Srinivasan S."/>
        </authorList>
    </citation>
    <scope>NUCLEOTIDE SEQUENCE [LARGE SCALE GENOMIC DNA]</scope>
    <source>
        <strain evidence="12">KA00405</strain>
    </source>
</reference>
<dbReference type="EMBL" id="NBZD01000002">
    <property type="protein sequence ID" value="PNH18731.1"/>
    <property type="molecule type" value="Genomic_DNA"/>
</dbReference>
<dbReference type="PANTHER" id="PTHR11707">
    <property type="entry name" value="L-ASPARAGINASE"/>
    <property type="match status" value="1"/>
</dbReference>
<dbReference type="PROSITE" id="PS00917">
    <property type="entry name" value="ASN_GLN_ASE_2"/>
    <property type="match status" value="1"/>
</dbReference>
<evidence type="ECO:0000256" key="4">
    <source>
        <dbReference type="ARBA" id="ARBA00049366"/>
    </source>
</evidence>
<dbReference type="SFLD" id="SFLDS00057">
    <property type="entry name" value="Glutaminase/Asparaginase"/>
    <property type="match status" value="1"/>
</dbReference>
<proteinExistence type="inferred from homology"/>
<dbReference type="EC" id="3.5.1.1" evidence="2"/>
<feature type="active site" description="O-isoaspartyl threonine intermediate" evidence="5">
    <location>
        <position position="50"/>
    </location>
</feature>
<comment type="caution">
    <text evidence="11">The sequence shown here is derived from an EMBL/GenBank/DDBJ whole genome shotgun (WGS) entry which is preliminary data.</text>
</comment>
<name>A0A2J8B1S4_9FIRM</name>
<dbReference type="InterPro" id="IPR027473">
    <property type="entry name" value="L-asparaginase_C"/>
</dbReference>
<keyword evidence="3" id="KW-0378">Hydrolase</keyword>
<evidence type="ECO:0000256" key="2">
    <source>
        <dbReference type="ARBA" id="ARBA00012920"/>
    </source>
</evidence>
<evidence type="ECO:0000259" key="10">
    <source>
        <dbReference type="Pfam" id="PF17763"/>
    </source>
</evidence>
<organism evidence="11 12">
    <name type="scientific">Mageeibacillus indolicus</name>
    <dbReference type="NCBI Taxonomy" id="884684"/>
    <lineage>
        <taxon>Bacteria</taxon>
        <taxon>Bacillati</taxon>
        <taxon>Bacillota</taxon>
        <taxon>Clostridia</taxon>
        <taxon>Eubacteriales</taxon>
        <taxon>Oscillospiraceae</taxon>
        <taxon>Mageeibacillus</taxon>
    </lineage>
</organism>
<dbReference type="GO" id="GO:0004067">
    <property type="term" value="F:asparaginase activity"/>
    <property type="evidence" value="ECO:0007669"/>
    <property type="project" value="UniProtKB-UniRule"/>
</dbReference>
<dbReference type="Pfam" id="PF00710">
    <property type="entry name" value="Asparaginase"/>
    <property type="match status" value="1"/>
</dbReference>
<dbReference type="InterPro" id="IPR006034">
    <property type="entry name" value="Asparaginase/glutaminase-like"/>
</dbReference>
<dbReference type="InterPro" id="IPR027475">
    <property type="entry name" value="Asparaginase/glutaminase_AS2"/>
</dbReference>
<dbReference type="Gene3D" id="3.40.50.40">
    <property type="match status" value="1"/>
</dbReference>
<dbReference type="PROSITE" id="PS51732">
    <property type="entry name" value="ASN_GLN_ASE_3"/>
    <property type="match status" value="1"/>
</dbReference>
<evidence type="ECO:0000313" key="12">
    <source>
        <dbReference type="Proteomes" id="UP000236394"/>
    </source>
</evidence>
<evidence type="ECO:0000256" key="7">
    <source>
        <dbReference type="PROSITE-ProRule" id="PRU10099"/>
    </source>
</evidence>
<feature type="active site" evidence="8">
    <location>
        <position position="127"/>
    </location>
</feature>
<evidence type="ECO:0000313" key="11">
    <source>
        <dbReference type="EMBL" id="PNH18731.1"/>
    </source>
</evidence>
<dbReference type="InterPro" id="IPR037152">
    <property type="entry name" value="L-asparaginase_N_sf"/>
</dbReference>
<sequence length="379" mass="40957">MPLTDMTAPSNRQETENRFAVSNSRPGGVILPVHTASHQPHILIINTGGTIGMKRTIHGYAPFPGQIGAFIDLLKANMADQLPHIDLIEYNPLLDSSDISAKDWVRIAADVAAHESLYDGFVILHGTDTMAYTASALSFMLRGLNKPVVITGSQLPLSRLRSDGQENLTTAMLLAAFSRIPEVCLYFGGKLLRGNRATKVSADNLQAFDSPNYPPLAEAGVDLRYFPNRCRPAGDGIVLQPFHEQRIGVLKIFPGLQFSLFDNLIDKGLNGLILEAFGVGNIPFGNTALINLLHSCAEHNIVTVVCTQCHQGRARLGEYAASSELCALGAVSGLDLTVEAAVTKLTYLLSKETDYEKICSFMGQDLAGELSADYAAARE</sequence>
<feature type="binding site" evidence="6">
    <location>
        <position position="96"/>
    </location>
    <ligand>
        <name>substrate</name>
    </ligand>
</feature>
<comment type="catalytic activity">
    <reaction evidence="4">
        <text>L-asparagine + H2O = L-aspartate + NH4(+)</text>
        <dbReference type="Rhea" id="RHEA:21016"/>
        <dbReference type="ChEBI" id="CHEBI:15377"/>
        <dbReference type="ChEBI" id="CHEBI:28938"/>
        <dbReference type="ChEBI" id="CHEBI:29991"/>
        <dbReference type="ChEBI" id="CHEBI:58048"/>
        <dbReference type="EC" id="3.5.1.1"/>
    </reaction>
</comment>
<evidence type="ECO:0000256" key="5">
    <source>
        <dbReference type="PIRSR" id="PIRSR001220-1"/>
    </source>
</evidence>
<gene>
    <name evidence="11" type="primary">ansA</name>
    <name evidence="11" type="ORF">B7R76_04020</name>
</gene>
<feature type="active site" evidence="7">
    <location>
        <position position="50"/>
    </location>
</feature>
<dbReference type="Proteomes" id="UP000236394">
    <property type="component" value="Unassembled WGS sequence"/>
</dbReference>
<protein>
    <recommendedName>
        <fullName evidence="2">asparaginase</fullName>
        <ecNumber evidence="2">3.5.1.1</ecNumber>
    </recommendedName>
</protein>
<dbReference type="PRINTS" id="PR00139">
    <property type="entry name" value="ASNGLNASE"/>
</dbReference>
<feature type="binding site" evidence="6">
    <location>
        <begin position="127"/>
        <end position="128"/>
    </location>
    <ligand>
        <name>substrate</name>
    </ligand>
</feature>
<dbReference type="SMART" id="SM00870">
    <property type="entry name" value="Asparaginase"/>
    <property type="match status" value="1"/>
</dbReference>
<evidence type="ECO:0000256" key="8">
    <source>
        <dbReference type="PROSITE-ProRule" id="PRU10100"/>
    </source>
</evidence>
<dbReference type="PROSITE" id="PS00144">
    <property type="entry name" value="ASN_GLN_ASE_1"/>
    <property type="match status" value="1"/>
</dbReference>
<dbReference type="InterPro" id="IPR006033">
    <property type="entry name" value="AsnA_fam"/>
</dbReference>
<dbReference type="GO" id="GO:0009066">
    <property type="term" value="P:aspartate family amino acid metabolic process"/>
    <property type="evidence" value="ECO:0007669"/>
    <property type="project" value="UniProtKB-ARBA"/>
</dbReference>
<dbReference type="InterPro" id="IPR040919">
    <property type="entry name" value="Asparaginase_C"/>
</dbReference>
<dbReference type="FunFam" id="3.40.50.40:FF:000001">
    <property type="entry name" value="L-asparaginase 1"/>
    <property type="match status" value="1"/>
</dbReference>